<evidence type="ECO:0000313" key="4">
    <source>
        <dbReference type="Proteomes" id="UP001176517"/>
    </source>
</evidence>
<evidence type="ECO:0000256" key="2">
    <source>
        <dbReference type="SAM" id="SignalP"/>
    </source>
</evidence>
<evidence type="ECO:0008006" key="5">
    <source>
        <dbReference type="Google" id="ProtNLM"/>
    </source>
</evidence>
<sequence length="719" mass="76955">MGPLLPIELIVEILVFAALDPSISNRQRIELSRVCKAGFIAVHRHALLPHIRLHSSRQVHALARTLSASRDIRQAVRSITSLLSISISSPAATASSPSLAFAFSASSSSSSDTLYGAVQRQIDVEQALITPIRTILSACSSLESLHMDLTPAALDYRLRKTTIVSKTNTLHRNSRETPVWTWSRAPISHQAHIERITSSDLTPFRSNLRELVCIQNVLGGGDFVDQLHTFSTSSDTSIPLTRTPKGTVGRWDRLESLQLLGPRFRLTCSSARTLGQALPSLKRLALVMANIMPPASNTAAEEGGAEDVEELGRDLFLRMSPLQLLIDTLCPPDAEPKSDAGRTFEHLLVVGHDLPGYVGGATKLESGGEDPSVQPPRVQLVSAKIKPFRRSEAEEEDEELNSSIHQQHPAPTEAHPMAIARWVLRRARTQTHWTFGPDHPSRASNVCLRPPVALNDVIGVEDTAEMAESGADVSGQGQEAGEEDIHDAELEMEMGLAEADEVLFCDDEKEGVEYSLESFELPITYLPPLSPPESASGGDTTNDTTSAPLQTSSSAFYLPSLAFDTGGNTPLGQAPSSHVELPHSYGPSRSGLRFESESVETEPRSTSQQDSDQPDLEYVDAALRSRSNLGVGMSGSSATAALPSRASGSHSVGPGTSSKQSNSALRIETIHPGRPEFNTTFAANTAASSSGAGPSFAASLASRLGSTWASVWGSGGNPA</sequence>
<feature type="chain" id="PRO_5042829019" description="F-box domain-containing protein" evidence="2">
    <location>
        <begin position="18"/>
        <end position="719"/>
    </location>
</feature>
<feature type="region of interest" description="Disordered" evidence="1">
    <location>
        <begin position="567"/>
        <end position="615"/>
    </location>
</feature>
<dbReference type="EMBL" id="JAPDMZ010000055">
    <property type="protein sequence ID" value="KAK0553046.1"/>
    <property type="molecule type" value="Genomic_DNA"/>
</dbReference>
<gene>
    <name evidence="3" type="ORF">OC846_002662</name>
</gene>
<name>A0AAN6GR12_9BASI</name>
<proteinExistence type="predicted"/>
<feature type="signal peptide" evidence="2">
    <location>
        <begin position="1"/>
        <end position="17"/>
    </location>
</feature>
<feature type="compositionally biased region" description="Polar residues" evidence="1">
    <location>
        <begin position="537"/>
        <end position="550"/>
    </location>
</feature>
<feature type="compositionally biased region" description="Polar residues" evidence="1">
    <location>
        <begin position="567"/>
        <end position="576"/>
    </location>
</feature>
<evidence type="ECO:0000313" key="3">
    <source>
        <dbReference type="EMBL" id="KAK0553046.1"/>
    </source>
</evidence>
<keyword evidence="4" id="KW-1185">Reference proteome</keyword>
<evidence type="ECO:0000256" key="1">
    <source>
        <dbReference type="SAM" id="MobiDB-lite"/>
    </source>
</evidence>
<dbReference type="AlphaFoldDB" id="A0AAN6GR12"/>
<protein>
    <recommendedName>
        <fullName evidence="5">F-box domain-containing protein</fullName>
    </recommendedName>
</protein>
<dbReference type="Proteomes" id="UP001176517">
    <property type="component" value="Unassembled WGS sequence"/>
</dbReference>
<feature type="region of interest" description="Disordered" evidence="1">
    <location>
        <begin position="525"/>
        <end position="550"/>
    </location>
</feature>
<accession>A0AAN6GR12</accession>
<reference evidence="3" key="1">
    <citation type="journal article" date="2023" name="PhytoFront">
        <title>Draft Genome Resources of Seven Strains of Tilletia horrida, Causal Agent of Kernel Smut of Rice.</title>
        <authorList>
            <person name="Khanal S."/>
            <person name="Antony Babu S."/>
            <person name="Zhou X.G."/>
        </authorList>
    </citation>
    <scope>NUCLEOTIDE SEQUENCE</scope>
    <source>
        <strain evidence="3">TX6</strain>
    </source>
</reference>
<keyword evidence="2" id="KW-0732">Signal</keyword>
<organism evidence="3 4">
    <name type="scientific">Tilletia horrida</name>
    <dbReference type="NCBI Taxonomy" id="155126"/>
    <lineage>
        <taxon>Eukaryota</taxon>
        <taxon>Fungi</taxon>
        <taxon>Dikarya</taxon>
        <taxon>Basidiomycota</taxon>
        <taxon>Ustilaginomycotina</taxon>
        <taxon>Exobasidiomycetes</taxon>
        <taxon>Tilletiales</taxon>
        <taxon>Tilletiaceae</taxon>
        <taxon>Tilletia</taxon>
    </lineage>
</organism>
<comment type="caution">
    <text evidence="3">The sequence shown here is derived from an EMBL/GenBank/DDBJ whole genome shotgun (WGS) entry which is preliminary data.</text>
</comment>
<feature type="region of interest" description="Disordered" evidence="1">
    <location>
        <begin position="388"/>
        <end position="411"/>
    </location>
</feature>
<feature type="compositionally biased region" description="Polar residues" evidence="1">
    <location>
        <begin position="646"/>
        <end position="663"/>
    </location>
</feature>
<feature type="region of interest" description="Disordered" evidence="1">
    <location>
        <begin position="628"/>
        <end position="663"/>
    </location>
</feature>